<reference evidence="2" key="1">
    <citation type="journal article" date="2022" name="Int. J. Mol. Sci.">
        <title>Draft Genome of Tanacetum Coccineum: Genomic Comparison of Closely Related Tanacetum-Family Plants.</title>
        <authorList>
            <person name="Yamashiro T."/>
            <person name="Shiraishi A."/>
            <person name="Nakayama K."/>
            <person name="Satake H."/>
        </authorList>
    </citation>
    <scope>NUCLEOTIDE SEQUENCE</scope>
</reference>
<feature type="compositionally biased region" description="Basic and acidic residues" evidence="1">
    <location>
        <begin position="60"/>
        <end position="79"/>
    </location>
</feature>
<dbReference type="Proteomes" id="UP001151760">
    <property type="component" value="Unassembled WGS sequence"/>
</dbReference>
<proteinExistence type="predicted"/>
<evidence type="ECO:0000313" key="3">
    <source>
        <dbReference type="Proteomes" id="UP001151760"/>
    </source>
</evidence>
<evidence type="ECO:0000256" key="1">
    <source>
        <dbReference type="SAM" id="MobiDB-lite"/>
    </source>
</evidence>
<organism evidence="2 3">
    <name type="scientific">Tanacetum coccineum</name>
    <dbReference type="NCBI Taxonomy" id="301880"/>
    <lineage>
        <taxon>Eukaryota</taxon>
        <taxon>Viridiplantae</taxon>
        <taxon>Streptophyta</taxon>
        <taxon>Embryophyta</taxon>
        <taxon>Tracheophyta</taxon>
        <taxon>Spermatophyta</taxon>
        <taxon>Magnoliopsida</taxon>
        <taxon>eudicotyledons</taxon>
        <taxon>Gunneridae</taxon>
        <taxon>Pentapetalae</taxon>
        <taxon>asterids</taxon>
        <taxon>campanulids</taxon>
        <taxon>Asterales</taxon>
        <taxon>Asteraceae</taxon>
        <taxon>Asteroideae</taxon>
        <taxon>Anthemideae</taxon>
        <taxon>Anthemidinae</taxon>
        <taxon>Tanacetum</taxon>
    </lineage>
</organism>
<dbReference type="EMBL" id="BQNB010010911">
    <property type="protein sequence ID" value="GJS83568.1"/>
    <property type="molecule type" value="Genomic_DNA"/>
</dbReference>
<gene>
    <name evidence="2" type="ORF">Tco_0750109</name>
</gene>
<reference evidence="2" key="2">
    <citation type="submission" date="2022-01" db="EMBL/GenBank/DDBJ databases">
        <authorList>
            <person name="Yamashiro T."/>
            <person name="Shiraishi A."/>
            <person name="Satake H."/>
            <person name="Nakayama K."/>
        </authorList>
    </citation>
    <scope>NUCLEOTIDE SEQUENCE</scope>
</reference>
<evidence type="ECO:0000313" key="2">
    <source>
        <dbReference type="EMBL" id="GJS83568.1"/>
    </source>
</evidence>
<keyword evidence="3" id="KW-1185">Reference proteome</keyword>
<name>A0ABQ4Z3J0_9ASTR</name>
<comment type="caution">
    <text evidence="2">The sequence shown here is derived from an EMBL/GenBank/DDBJ whole genome shotgun (WGS) entry which is preliminary data.</text>
</comment>
<accession>A0ABQ4Z3J0</accession>
<feature type="region of interest" description="Disordered" evidence="1">
    <location>
        <begin position="60"/>
        <end position="80"/>
    </location>
</feature>
<sequence length="101" mass="11812">MSKKELLRLDEELAFKLAQRLQAQEQDELIDKEKARLVNTFVDYKTELVKESSKKAKAEIAHESSLKRAGEELEQESSKKQKVLKKTRVFRSLRMFGNNSR</sequence>
<protein>
    <submittedName>
        <fullName evidence="2">Uncharacterized protein</fullName>
    </submittedName>
</protein>